<name>A0A239HEF0_9BACT</name>
<proteinExistence type="predicted"/>
<sequence>MRRRGRNFLSDLFYNTGDLNERTVDDSFGFSRQFADTVTEGMLEDERIKRARLKREQERAAHPQVPPVDSTAEESPTH</sequence>
<dbReference type="EMBL" id="FZOQ01000013">
    <property type="protein sequence ID" value="SNS78634.1"/>
    <property type="molecule type" value="Genomic_DNA"/>
</dbReference>
<reference evidence="3" key="1">
    <citation type="submission" date="2017-06" db="EMBL/GenBank/DDBJ databases">
        <authorList>
            <person name="Varghese N."/>
            <person name="Submissions S."/>
        </authorList>
    </citation>
    <scope>NUCLEOTIDE SEQUENCE [LARGE SCALE GENOMIC DNA]</scope>
    <source>
        <strain evidence="3">NKM1</strain>
    </source>
</reference>
<evidence type="ECO:0000313" key="2">
    <source>
        <dbReference type="EMBL" id="SNS78634.1"/>
    </source>
</evidence>
<dbReference type="RefSeq" id="WP_089319963.1">
    <property type="nucleotide sequence ID" value="NZ_FZOQ01000013.1"/>
</dbReference>
<accession>A0A239HEF0</accession>
<feature type="compositionally biased region" description="Basic and acidic residues" evidence="1">
    <location>
        <begin position="49"/>
        <end position="61"/>
    </location>
</feature>
<dbReference type="AlphaFoldDB" id="A0A239HEF0"/>
<gene>
    <name evidence="2" type="ORF">SAMN06296052_11368</name>
</gene>
<organism evidence="2 3">
    <name type="scientific">Pontibacter ummariensis</name>
    <dbReference type="NCBI Taxonomy" id="1610492"/>
    <lineage>
        <taxon>Bacteria</taxon>
        <taxon>Pseudomonadati</taxon>
        <taxon>Bacteroidota</taxon>
        <taxon>Cytophagia</taxon>
        <taxon>Cytophagales</taxon>
        <taxon>Hymenobacteraceae</taxon>
        <taxon>Pontibacter</taxon>
    </lineage>
</organism>
<dbReference type="Proteomes" id="UP000198432">
    <property type="component" value="Unassembled WGS sequence"/>
</dbReference>
<keyword evidence="3" id="KW-1185">Reference proteome</keyword>
<evidence type="ECO:0000313" key="3">
    <source>
        <dbReference type="Proteomes" id="UP000198432"/>
    </source>
</evidence>
<feature type="region of interest" description="Disordered" evidence="1">
    <location>
        <begin position="49"/>
        <end position="78"/>
    </location>
</feature>
<protein>
    <submittedName>
        <fullName evidence="2">Uncharacterized protein</fullName>
    </submittedName>
</protein>
<evidence type="ECO:0000256" key="1">
    <source>
        <dbReference type="SAM" id="MobiDB-lite"/>
    </source>
</evidence>